<dbReference type="EC" id="3.2.1.21" evidence="3 12"/>
<feature type="binding site" evidence="10">
    <location>
        <position position="294"/>
    </location>
    <ligand>
        <name>substrate</name>
    </ligand>
</feature>
<feature type="active site" description="Proton donor" evidence="9">
    <location>
        <position position="166"/>
    </location>
</feature>
<evidence type="ECO:0000256" key="10">
    <source>
        <dbReference type="PIRSR" id="PIRSR617736-2"/>
    </source>
</evidence>
<keyword evidence="14" id="KW-1185">Reference proteome</keyword>
<feature type="binding site" evidence="10">
    <location>
        <position position="165"/>
    </location>
    <ligand>
        <name>substrate</name>
    </ligand>
</feature>
<evidence type="ECO:0000256" key="12">
    <source>
        <dbReference type="RuleBase" id="RU361175"/>
    </source>
</evidence>
<dbReference type="SUPFAM" id="SSF51445">
    <property type="entry name" value="(Trans)glycosidases"/>
    <property type="match status" value="1"/>
</dbReference>
<evidence type="ECO:0000256" key="11">
    <source>
        <dbReference type="PROSITE-ProRule" id="PRU10055"/>
    </source>
</evidence>
<dbReference type="InterPro" id="IPR001360">
    <property type="entry name" value="Glyco_hydro_1"/>
</dbReference>
<dbReference type="InterPro" id="IPR017853">
    <property type="entry name" value="GH"/>
</dbReference>
<keyword evidence="5" id="KW-0136">Cellulose degradation</keyword>
<feature type="active site" description="Nucleophile" evidence="9 11">
    <location>
        <position position="347"/>
    </location>
</feature>
<keyword evidence="7 12" id="KW-0326">Glycosidase</keyword>
<reference evidence="13 14" key="1">
    <citation type="submission" date="2015-07" db="EMBL/GenBank/DDBJ databases">
        <title>Draft genome sequence of the Amantichitinum ursilacus IGB-41, a new chitin-degrading bacterium.</title>
        <authorList>
            <person name="Kirstahler P."/>
            <person name="Guenther M."/>
            <person name="Grumaz C."/>
            <person name="Rupp S."/>
            <person name="Zibek S."/>
            <person name="Sohn K."/>
        </authorList>
    </citation>
    <scope>NUCLEOTIDE SEQUENCE [LARGE SCALE GENOMIC DNA]</scope>
    <source>
        <strain evidence="13 14">IGB-41</strain>
    </source>
</reference>
<dbReference type="Pfam" id="PF00232">
    <property type="entry name" value="Glyco_hydro_1"/>
    <property type="match status" value="1"/>
</dbReference>
<feature type="binding site" evidence="10">
    <location>
        <position position="121"/>
    </location>
    <ligand>
        <name>substrate</name>
    </ligand>
</feature>
<dbReference type="PROSITE" id="PS00572">
    <property type="entry name" value="GLYCOSYL_HYDROL_F1_1"/>
    <property type="match status" value="1"/>
</dbReference>
<evidence type="ECO:0000256" key="5">
    <source>
        <dbReference type="ARBA" id="ARBA00023001"/>
    </source>
</evidence>
<name>A0A0N0GQQ4_9NEIS</name>
<evidence type="ECO:0000256" key="9">
    <source>
        <dbReference type="PIRSR" id="PIRSR617736-1"/>
    </source>
</evidence>
<evidence type="ECO:0000256" key="2">
    <source>
        <dbReference type="ARBA" id="ARBA00010838"/>
    </source>
</evidence>
<feature type="binding site" evidence="10">
    <location>
        <position position="20"/>
    </location>
    <ligand>
        <name>substrate</name>
    </ligand>
</feature>
<accession>A0A0N0GQQ4</accession>
<dbReference type="PATRIC" id="fig|857265.3.peg.970"/>
<evidence type="ECO:0000256" key="8">
    <source>
        <dbReference type="ARBA" id="ARBA00023326"/>
    </source>
</evidence>
<dbReference type="FunFam" id="3.20.20.80:FF:000004">
    <property type="entry name" value="Beta-glucosidase 6-phospho-beta-glucosidase"/>
    <property type="match status" value="1"/>
</dbReference>
<dbReference type="GO" id="GO:0030245">
    <property type="term" value="P:cellulose catabolic process"/>
    <property type="evidence" value="ECO:0007669"/>
    <property type="project" value="UniProtKB-KW"/>
</dbReference>
<organism evidence="13 14">
    <name type="scientific">Amantichitinum ursilacus</name>
    <dbReference type="NCBI Taxonomy" id="857265"/>
    <lineage>
        <taxon>Bacteria</taxon>
        <taxon>Pseudomonadati</taxon>
        <taxon>Pseudomonadota</taxon>
        <taxon>Betaproteobacteria</taxon>
        <taxon>Neisseriales</taxon>
        <taxon>Chitinibacteraceae</taxon>
        <taxon>Amantichitinum</taxon>
    </lineage>
</organism>
<dbReference type="Proteomes" id="UP000037939">
    <property type="component" value="Unassembled WGS sequence"/>
</dbReference>
<evidence type="ECO:0000313" key="13">
    <source>
        <dbReference type="EMBL" id="KPC54850.1"/>
    </source>
</evidence>
<evidence type="ECO:0000256" key="4">
    <source>
        <dbReference type="ARBA" id="ARBA00022801"/>
    </source>
</evidence>
<dbReference type="NCBIfam" id="TIGR03356">
    <property type="entry name" value="BGL"/>
    <property type="match status" value="1"/>
</dbReference>
<dbReference type="AlphaFoldDB" id="A0A0N0GQQ4"/>
<evidence type="ECO:0000256" key="3">
    <source>
        <dbReference type="ARBA" id="ARBA00012744"/>
    </source>
</evidence>
<dbReference type="STRING" id="857265.WG78_04735"/>
<keyword evidence="6" id="KW-0119">Carbohydrate metabolism</keyword>
<dbReference type="InterPro" id="IPR017736">
    <property type="entry name" value="Glyco_hydro_1_beta-glucosidase"/>
</dbReference>
<evidence type="ECO:0000256" key="6">
    <source>
        <dbReference type="ARBA" id="ARBA00023277"/>
    </source>
</evidence>
<evidence type="ECO:0000313" key="14">
    <source>
        <dbReference type="Proteomes" id="UP000037939"/>
    </source>
</evidence>
<dbReference type="PANTHER" id="PTHR10353:SF36">
    <property type="entry name" value="LP05116P"/>
    <property type="match status" value="1"/>
</dbReference>
<dbReference type="PROSITE" id="PS00653">
    <property type="entry name" value="GLYCOSYL_HYDROL_F1_2"/>
    <property type="match status" value="1"/>
</dbReference>
<evidence type="ECO:0000256" key="1">
    <source>
        <dbReference type="ARBA" id="ARBA00000448"/>
    </source>
</evidence>
<keyword evidence="4 12" id="KW-0378">Hydrolase</keyword>
<dbReference type="EMBL" id="LAQT01000002">
    <property type="protein sequence ID" value="KPC54850.1"/>
    <property type="molecule type" value="Genomic_DNA"/>
</dbReference>
<comment type="similarity">
    <text evidence="2 12">Belongs to the glycosyl hydrolase 1 family.</text>
</comment>
<protein>
    <recommendedName>
        <fullName evidence="3 12">Beta-glucosidase</fullName>
        <ecNumber evidence="3 12">3.2.1.21</ecNumber>
    </recommendedName>
</protein>
<comment type="catalytic activity">
    <reaction evidence="1 12">
        <text>Hydrolysis of terminal, non-reducing beta-D-glucosyl residues with release of beta-D-glucose.</text>
        <dbReference type="EC" id="3.2.1.21"/>
    </reaction>
</comment>
<dbReference type="InterPro" id="IPR033132">
    <property type="entry name" value="GH_1_N_CS"/>
</dbReference>
<dbReference type="RefSeq" id="WP_053936614.1">
    <property type="nucleotide sequence ID" value="NZ_LAQT01000002.1"/>
</dbReference>
<dbReference type="Gene3D" id="3.20.20.80">
    <property type="entry name" value="Glycosidases"/>
    <property type="match status" value="1"/>
</dbReference>
<dbReference type="InterPro" id="IPR018120">
    <property type="entry name" value="Glyco_hydro_1_AS"/>
</dbReference>
<dbReference type="GO" id="GO:0008422">
    <property type="term" value="F:beta-glucosidase activity"/>
    <property type="evidence" value="ECO:0007669"/>
    <property type="project" value="UniProtKB-EC"/>
</dbReference>
<comment type="caution">
    <text evidence="13">The sequence shown here is derived from an EMBL/GenBank/DDBJ whole genome shotgun (WGS) entry which is preliminary data.</text>
</comment>
<feature type="binding site" evidence="10">
    <location>
        <position position="393"/>
    </location>
    <ligand>
        <name>substrate</name>
    </ligand>
</feature>
<keyword evidence="8" id="KW-0624">Polysaccharide degradation</keyword>
<feature type="binding site" evidence="10">
    <location>
        <begin position="400"/>
        <end position="401"/>
    </location>
    <ligand>
        <name>substrate</name>
    </ligand>
</feature>
<dbReference type="OrthoDB" id="9765195at2"/>
<gene>
    <name evidence="13" type="primary">bglA</name>
    <name evidence="13" type="ORF">WG78_04735</name>
</gene>
<sequence>MSSLVFPRDFVWGVATSSFQIEGATTEGGRGASIWDTFCATPGKIIDGTDGTVVCDHYHRYKEDVAIMADLGLDAYRFSIAWPRVQPAGSGAWNEEGFKFYENLLDELDAKGLKAHVTLYHWDLPQALQDLGGWGNRETAYRFAEYAAEVGRRFGNRVASIATHNEPWCTAYLGNFHGRFAPGFTDIALANQVSHHLLLSHGLGIKALRELGISAQLGIVLNQSDADPATDSAADKRQAQLEYENFTGWFMDPIFKGHYPPLALEVYGDAAPKVEPGDFEIIGQKIDFLGVNYYFRAWCSTQNPPIEPPRALGITDMGWEIYPKGLTDLLVRINREYPNLPPILITENGMANPDRVEDGAVHDPQRSQFLQQHLSALKDAMDQGVDVRGYFEWSLLDNFEWDSGLSKRFGIVHVDYDTQKRTLKDSAHWYREFVSQQKRGNHG</sequence>
<proteinExistence type="inferred from homology"/>
<evidence type="ECO:0000256" key="7">
    <source>
        <dbReference type="ARBA" id="ARBA00023295"/>
    </source>
</evidence>
<dbReference type="PRINTS" id="PR00131">
    <property type="entry name" value="GLHYDRLASE1"/>
</dbReference>
<dbReference type="PANTHER" id="PTHR10353">
    <property type="entry name" value="GLYCOSYL HYDROLASE"/>
    <property type="match status" value="1"/>
</dbReference>